<protein>
    <submittedName>
        <fullName evidence="3">Uncharacterized protein</fullName>
    </submittedName>
</protein>
<accession>L8HC52</accession>
<proteinExistence type="predicted"/>
<feature type="compositionally biased region" description="Polar residues" evidence="1">
    <location>
        <begin position="395"/>
        <end position="405"/>
    </location>
</feature>
<feature type="transmembrane region" description="Helical" evidence="2">
    <location>
        <begin position="322"/>
        <end position="355"/>
    </location>
</feature>
<sequence>MGGPAFGLLCVLLLVAVVVVPLFTADLAKAALAAYRQQQHQQHRGYGTPGAFEARRVTIKELSLRSNTPGFDDPGNGDGDNMAAGGCVFVVDLLQSSGIGWAIALHSADAAAPPQEGHHHSNSCYYYTSQRDTGTTMGALMDAAMQALSMGTRGGDQRWAAPPPPGWRTETSAAHGWTRLSSGGGTELAGGHVELLLTDHAPHRPIRVRLQDGTHVRELFFIPDLVGELSARHQELLAAAMAGAGRRADADETFQGSTDLCEWAHRMVHLDDDNDANDGNEEEEEGPTIDPDACEQRAVPRSKRQTEVIVINRRKKHHGGHGAAVAIGLGVGLGVGIPVVVLLALIPCVIALWLIRKRRRGSRTIRVADVPTGVFAAGGQPTENPAYQEEPEYQGSVSPIGSDLQSALGENY</sequence>
<evidence type="ECO:0000256" key="2">
    <source>
        <dbReference type="SAM" id="Phobius"/>
    </source>
</evidence>
<feature type="region of interest" description="Disordered" evidence="1">
    <location>
        <begin position="374"/>
        <end position="412"/>
    </location>
</feature>
<feature type="compositionally biased region" description="Acidic residues" evidence="1">
    <location>
        <begin position="272"/>
        <end position="287"/>
    </location>
</feature>
<keyword evidence="2" id="KW-0812">Transmembrane</keyword>
<dbReference type="EMBL" id="KB007870">
    <property type="protein sequence ID" value="ELR22775.1"/>
    <property type="molecule type" value="Genomic_DNA"/>
</dbReference>
<keyword evidence="2" id="KW-1133">Transmembrane helix</keyword>
<keyword evidence="2" id="KW-0472">Membrane</keyword>
<evidence type="ECO:0000256" key="1">
    <source>
        <dbReference type="SAM" id="MobiDB-lite"/>
    </source>
</evidence>
<reference evidence="3 4" key="1">
    <citation type="journal article" date="2013" name="Genome Biol.">
        <title>Genome of Acanthamoeba castellanii highlights extensive lateral gene transfer and early evolution of tyrosine kinase signaling.</title>
        <authorList>
            <person name="Clarke M."/>
            <person name="Lohan A.J."/>
            <person name="Liu B."/>
            <person name="Lagkouvardos I."/>
            <person name="Roy S."/>
            <person name="Zafar N."/>
            <person name="Bertelli C."/>
            <person name="Schilde C."/>
            <person name="Kianianmomeni A."/>
            <person name="Burglin T.R."/>
            <person name="Frech C."/>
            <person name="Turcotte B."/>
            <person name="Kopec K.O."/>
            <person name="Synnott J.M."/>
            <person name="Choo C."/>
            <person name="Paponov I."/>
            <person name="Finkler A."/>
            <person name="Soon Heng Tan C."/>
            <person name="Hutchins A.P."/>
            <person name="Weinmeier T."/>
            <person name="Rattei T."/>
            <person name="Chu J.S."/>
            <person name="Gimenez G."/>
            <person name="Irimia M."/>
            <person name="Rigden D.J."/>
            <person name="Fitzpatrick D.A."/>
            <person name="Lorenzo-Morales J."/>
            <person name="Bateman A."/>
            <person name="Chiu C.H."/>
            <person name="Tang P."/>
            <person name="Hegemann P."/>
            <person name="Fromm H."/>
            <person name="Raoult D."/>
            <person name="Greub G."/>
            <person name="Miranda-Saavedra D."/>
            <person name="Chen N."/>
            <person name="Nash P."/>
            <person name="Ginger M.L."/>
            <person name="Horn M."/>
            <person name="Schaap P."/>
            <person name="Caler L."/>
            <person name="Loftus B."/>
        </authorList>
    </citation>
    <scope>NUCLEOTIDE SEQUENCE [LARGE SCALE GENOMIC DNA]</scope>
    <source>
        <strain evidence="3 4">Neff</strain>
    </source>
</reference>
<name>L8HC52_ACACF</name>
<dbReference type="RefSeq" id="XP_004351552.1">
    <property type="nucleotide sequence ID" value="XM_004351500.1"/>
</dbReference>
<dbReference type="VEuPathDB" id="AmoebaDB:ACA1_149430"/>
<dbReference type="GeneID" id="14923734"/>
<organism evidence="3 4">
    <name type="scientific">Acanthamoeba castellanii (strain ATCC 30010 / Neff)</name>
    <dbReference type="NCBI Taxonomy" id="1257118"/>
    <lineage>
        <taxon>Eukaryota</taxon>
        <taxon>Amoebozoa</taxon>
        <taxon>Discosea</taxon>
        <taxon>Longamoebia</taxon>
        <taxon>Centramoebida</taxon>
        <taxon>Acanthamoebidae</taxon>
        <taxon>Acanthamoeba</taxon>
    </lineage>
</organism>
<dbReference type="Proteomes" id="UP000011083">
    <property type="component" value="Unassembled WGS sequence"/>
</dbReference>
<evidence type="ECO:0000313" key="3">
    <source>
        <dbReference type="EMBL" id="ELR22775.1"/>
    </source>
</evidence>
<keyword evidence="4" id="KW-1185">Reference proteome</keyword>
<feature type="region of interest" description="Disordered" evidence="1">
    <location>
        <begin position="271"/>
        <end position="301"/>
    </location>
</feature>
<dbReference type="AlphaFoldDB" id="L8HC52"/>
<gene>
    <name evidence="3" type="ORF">ACA1_149430</name>
</gene>
<evidence type="ECO:0000313" key="4">
    <source>
        <dbReference type="Proteomes" id="UP000011083"/>
    </source>
</evidence>
<dbReference type="KEGG" id="acan:ACA1_149430"/>